<dbReference type="InterPro" id="IPR000792">
    <property type="entry name" value="Tscrpt_reg_LuxR_C"/>
</dbReference>
<dbReference type="CDD" id="cd17535">
    <property type="entry name" value="REC_NarL-like"/>
    <property type="match status" value="1"/>
</dbReference>
<keyword evidence="7" id="KW-1185">Reference proteome</keyword>
<comment type="caution">
    <text evidence="6">The sequence shown here is derived from an EMBL/GenBank/DDBJ whole genome shotgun (WGS) entry which is preliminary data.</text>
</comment>
<dbReference type="InterPro" id="IPR058245">
    <property type="entry name" value="NreC/VraR/RcsB-like_REC"/>
</dbReference>
<proteinExistence type="predicted"/>
<dbReference type="RefSeq" id="WP_334575744.1">
    <property type="nucleotide sequence ID" value="NZ_JBEZVE010000024.1"/>
</dbReference>
<accession>A0ABV2ZV19</accession>
<gene>
    <name evidence="6" type="ORF">AB0E89_36125</name>
</gene>
<dbReference type="Gene3D" id="3.40.50.2300">
    <property type="match status" value="1"/>
</dbReference>
<dbReference type="CDD" id="cd06170">
    <property type="entry name" value="LuxR_C_like"/>
    <property type="match status" value="1"/>
</dbReference>
<dbReference type="SMART" id="SM00421">
    <property type="entry name" value="HTH_LUXR"/>
    <property type="match status" value="1"/>
</dbReference>
<evidence type="ECO:0000259" key="4">
    <source>
        <dbReference type="PROSITE" id="PS50043"/>
    </source>
</evidence>
<name>A0ABV2ZV19_9ACTN</name>
<keyword evidence="2" id="KW-0238">DNA-binding</keyword>
<dbReference type="InterPro" id="IPR039420">
    <property type="entry name" value="WalR-like"/>
</dbReference>
<feature type="domain" description="HTH luxR-type" evidence="4">
    <location>
        <begin position="151"/>
        <end position="216"/>
    </location>
</feature>
<organism evidence="6 7">
    <name type="scientific">Streptomyces sp. 900129855</name>
    <dbReference type="NCBI Taxonomy" id="3155129"/>
    <lineage>
        <taxon>Bacteria</taxon>
        <taxon>Bacillati</taxon>
        <taxon>Actinomycetota</taxon>
        <taxon>Actinomycetes</taxon>
        <taxon>Kitasatosporales</taxon>
        <taxon>Streptomycetaceae</taxon>
        <taxon>Streptomyces</taxon>
    </lineage>
</organism>
<evidence type="ECO:0000256" key="3">
    <source>
        <dbReference type="PROSITE-ProRule" id="PRU00169"/>
    </source>
</evidence>
<dbReference type="PANTHER" id="PTHR43214">
    <property type="entry name" value="TWO-COMPONENT RESPONSE REGULATOR"/>
    <property type="match status" value="1"/>
</dbReference>
<dbReference type="SUPFAM" id="SSF46894">
    <property type="entry name" value="C-terminal effector domain of the bipartite response regulators"/>
    <property type="match status" value="1"/>
</dbReference>
<dbReference type="PROSITE" id="PS50110">
    <property type="entry name" value="RESPONSE_REGULATORY"/>
    <property type="match status" value="1"/>
</dbReference>
<feature type="domain" description="Response regulatory" evidence="5">
    <location>
        <begin position="9"/>
        <end position="130"/>
    </location>
</feature>
<protein>
    <submittedName>
        <fullName evidence="6">Response regulator transcription factor</fullName>
    </submittedName>
</protein>
<dbReference type="PRINTS" id="PR00038">
    <property type="entry name" value="HTHLUXR"/>
</dbReference>
<dbReference type="SMART" id="SM00448">
    <property type="entry name" value="REC"/>
    <property type="match status" value="1"/>
</dbReference>
<dbReference type="SUPFAM" id="SSF52172">
    <property type="entry name" value="CheY-like"/>
    <property type="match status" value="1"/>
</dbReference>
<dbReference type="PANTHER" id="PTHR43214:SF43">
    <property type="entry name" value="TWO-COMPONENT RESPONSE REGULATOR"/>
    <property type="match status" value="1"/>
</dbReference>
<dbReference type="EMBL" id="JBEZVE010000024">
    <property type="protein sequence ID" value="MEU3785910.1"/>
    <property type="molecule type" value="Genomic_DNA"/>
</dbReference>
<evidence type="ECO:0000256" key="1">
    <source>
        <dbReference type="ARBA" id="ARBA00022553"/>
    </source>
</evidence>
<keyword evidence="1 3" id="KW-0597">Phosphoprotein</keyword>
<dbReference type="Proteomes" id="UP001550739">
    <property type="component" value="Unassembled WGS sequence"/>
</dbReference>
<evidence type="ECO:0000313" key="6">
    <source>
        <dbReference type="EMBL" id="MEU3785910.1"/>
    </source>
</evidence>
<reference evidence="6 7" key="1">
    <citation type="submission" date="2024-06" db="EMBL/GenBank/DDBJ databases">
        <title>The Natural Products Discovery Center: Release of the First 8490 Sequenced Strains for Exploring Actinobacteria Biosynthetic Diversity.</title>
        <authorList>
            <person name="Kalkreuter E."/>
            <person name="Kautsar S.A."/>
            <person name="Yang D."/>
            <person name="Bader C.D."/>
            <person name="Teijaro C.N."/>
            <person name="Fluegel L."/>
            <person name="Davis C.M."/>
            <person name="Simpson J.R."/>
            <person name="Lauterbach L."/>
            <person name="Steele A.D."/>
            <person name="Gui C."/>
            <person name="Meng S."/>
            <person name="Li G."/>
            <person name="Viehrig K."/>
            <person name="Ye F."/>
            <person name="Su P."/>
            <person name="Kiefer A.F."/>
            <person name="Nichols A."/>
            <person name="Cepeda A.J."/>
            <person name="Yan W."/>
            <person name="Fan B."/>
            <person name="Jiang Y."/>
            <person name="Adhikari A."/>
            <person name="Zheng C.-J."/>
            <person name="Schuster L."/>
            <person name="Cowan T.M."/>
            <person name="Smanski M.J."/>
            <person name="Chevrette M.G."/>
            <person name="De Carvalho L.P.S."/>
            <person name="Shen B."/>
        </authorList>
    </citation>
    <scope>NUCLEOTIDE SEQUENCE [LARGE SCALE GENOMIC DNA]</scope>
    <source>
        <strain evidence="6 7">NPDC033843</strain>
    </source>
</reference>
<evidence type="ECO:0000259" key="5">
    <source>
        <dbReference type="PROSITE" id="PS50110"/>
    </source>
</evidence>
<sequence length="220" mass="23964">MSGQSTDITVFVVDDHAVVRRGIASFLEFTDDITFIGEAADGQEALERLAGMHVRSQLPDVVLLDLHMPKLDGLQTAEALAHRYPHVRTVILTSFSEIERVHAALARGVSGYVLKDASSEELEEAIRASQRDEVFLDPAVARQVTQRLVTPASGIASLSPRERAVLVLIAQGLSNQAIADELRISERTARTHVSKLLTKLDLTSRTQAALVAVREGLVQP</sequence>
<dbReference type="InterPro" id="IPR011006">
    <property type="entry name" value="CheY-like_superfamily"/>
</dbReference>
<dbReference type="Pfam" id="PF00072">
    <property type="entry name" value="Response_reg"/>
    <property type="match status" value="1"/>
</dbReference>
<dbReference type="Pfam" id="PF00196">
    <property type="entry name" value="GerE"/>
    <property type="match status" value="1"/>
</dbReference>
<dbReference type="InterPro" id="IPR001789">
    <property type="entry name" value="Sig_transdc_resp-reg_receiver"/>
</dbReference>
<evidence type="ECO:0000313" key="7">
    <source>
        <dbReference type="Proteomes" id="UP001550739"/>
    </source>
</evidence>
<feature type="modified residue" description="4-aspartylphosphate" evidence="3">
    <location>
        <position position="65"/>
    </location>
</feature>
<dbReference type="InterPro" id="IPR016032">
    <property type="entry name" value="Sig_transdc_resp-reg_C-effctor"/>
</dbReference>
<dbReference type="PROSITE" id="PS50043">
    <property type="entry name" value="HTH_LUXR_2"/>
    <property type="match status" value="1"/>
</dbReference>
<evidence type="ECO:0000256" key="2">
    <source>
        <dbReference type="ARBA" id="ARBA00023125"/>
    </source>
</evidence>